<dbReference type="EMBL" id="FNMX01000008">
    <property type="protein sequence ID" value="SDW91163.1"/>
    <property type="molecule type" value="Genomic_DNA"/>
</dbReference>
<keyword evidence="1" id="KW-0812">Transmembrane</keyword>
<feature type="transmembrane region" description="Helical" evidence="1">
    <location>
        <begin position="44"/>
        <end position="63"/>
    </location>
</feature>
<feature type="transmembrane region" description="Helical" evidence="1">
    <location>
        <begin position="12"/>
        <end position="32"/>
    </location>
</feature>
<organism evidence="2 3">
    <name type="scientific">Listeria ivanovii</name>
    <dbReference type="NCBI Taxonomy" id="1638"/>
    <lineage>
        <taxon>Bacteria</taxon>
        <taxon>Bacillati</taxon>
        <taxon>Bacillota</taxon>
        <taxon>Bacilli</taxon>
        <taxon>Bacillales</taxon>
        <taxon>Listeriaceae</taxon>
        <taxon>Listeria</taxon>
    </lineage>
</organism>
<reference evidence="2 3" key="1">
    <citation type="submission" date="2016-10" db="EMBL/GenBank/DDBJ databases">
        <authorList>
            <person name="Varghese N."/>
            <person name="Submissions S."/>
        </authorList>
    </citation>
    <scope>NUCLEOTIDE SEQUENCE [LARGE SCALE GENOMIC DNA]</scope>
    <source>
        <strain evidence="2 3">ATCC 49954</strain>
    </source>
</reference>
<gene>
    <name evidence="2" type="ORF">SAMN05421782_10822</name>
</gene>
<name>A0AAX2DQH1_LISIV</name>
<dbReference type="AlphaFoldDB" id="A0AAX2DQH1"/>
<dbReference type="RefSeq" id="WP_003718452.1">
    <property type="nucleotide sequence ID" value="NZ_FNMX01000008.1"/>
</dbReference>
<keyword evidence="1" id="KW-0472">Membrane</keyword>
<evidence type="ECO:0000256" key="1">
    <source>
        <dbReference type="SAM" id="Phobius"/>
    </source>
</evidence>
<sequence>METIIETAKFIGLAILAYFSLSVILAFLWGVFQKIFHQESFREQFLGAFLTIKLVLVSFKVAFSGLGHN</sequence>
<keyword evidence="1" id="KW-1133">Transmembrane helix</keyword>
<accession>A0AAX2DQH1</accession>
<evidence type="ECO:0000313" key="2">
    <source>
        <dbReference type="EMBL" id="SDW91163.1"/>
    </source>
</evidence>
<dbReference type="Proteomes" id="UP000183610">
    <property type="component" value="Unassembled WGS sequence"/>
</dbReference>
<evidence type="ECO:0000313" key="3">
    <source>
        <dbReference type="Proteomes" id="UP000183610"/>
    </source>
</evidence>
<protein>
    <submittedName>
        <fullName evidence="2">Uncharacterized protein</fullName>
    </submittedName>
</protein>
<proteinExistence type="predicted"/>
<comment type="caution">
    <text evidence="2">The sequence shown here is derived from an EMBL/GenBank/DDBJ whole genome shotgun (WGS) entry which is preliminary data.</text>
</comment>